<dbReference type="AlphaFoldDB" id="J9G110"/>
<accession>J9G110</accession>
<reference evidence="1" key="1">
    <citation type="journal article" date="2012" name="PLoS ONE">
        <title>Gene sets for utilization of primary and secondary nutrition supplies in the distal gut of endangered iberian lynx.</title>
        <authorList>
            <person name="Alcaide M."/>
            <person name="Messina E."/>
            <person name="Richter M."/>
            <person name="Bargiela R."/>
            <person name="Peplies J."/>
            <person name="Huws S.A."/>
            <person name="Newbold C.J."/>
            <person name="Golyshin P.N."/>
            <person name="Simon M.A."/>
            <person name="Lopez G."/>
            <person name="Yakimov M.M."/>
            <person name="Ferrer M."/>
        </authorList>
    </citation>
    <scope>NUCLEOTIDE SEQUENCE</scope>
</reference>
<comment type="caution">
    <text evidence="1">The sequence shown here is derived from an EMBL/GenBank/DDBJ whole genome shotgun (WGS) entry which is preliminary data.</text>
</comment>
<name>J9G110_9ZZZZ</name>
<evidence type="ECO:0000313" key="1">
    <source>
        <dbReference type="EMBL" id="EJW93264.1"/>
    </source>
</evidence>
<sequence>MNKYAELRNRQQAEFNSLPLGFAFSNEQFSKMMKGWGLDPEKDCDKIYRITCGSFIRKKDHAHLHEVMNRH</sequence>
<dbReference type="InterPro" id="IPR056076">
    <property type="entry name" value="DUF7659"/>
</dbReference>
<dbReference type="Pfam" id="PF24692">
    <property type="entry name" value="DUF7659"/>
    <property type="match status" value="1"/>
</dbReference>
<feature type="non-terminal residue" evidence="1">
    <location>
        <position position="71"/>
    </location>
</feature>
<protein>
    <submittedName>
        <fullName evidence="1">Uncharacterized protein</fullName>
    </submittedName>
</protein>
<dbReference type="EMBL" id="AMCI01007075">
    <property type="protein sequence ID" value="EJW93264.1"/>
    <property type="molecule type" value="Genomic_DNA"/>
</dbReference>
<gene>
    <name evidence="1" type="ORF">EVA_18630</name>
</gene>
<organism evidence="1">
    <name type="scientific">gut metagenome</name>
    <dbReference type="NCBI Taxonomy" id="749906"/>
    <lineage>
        <taxon>unclassified sequences</taxon>
        <taxon>metagenomes</taxon>
        <taxon>organismal metagenomes</taxon>
    </lineage>
</organism>
<proteinExistence type="predicted"/>